<evidence type="ECO:0000313" key="5">
    <source>
        <dbReference type="EMBL" id="TWT47449.1"/>
    </source>
</evidence>
<dbReference type="OrthoDB" id="273392at2"/>
<dbReference type="CDD" id="cd03255">
    <property type="entry name" value="ABC_MJ0796_LolCDE_FtsE"/>
    <property type="match status" value="1"/>
</dbReference>
<dbReference type="PANTHER" id="PTHR24220:SF659">
    <property type="entry name" value="TRANSPORTER, PUTATIVE-RELATED"/>
    <property type="match status" value="1"/>
</dbReference>
<protein>
    <submittedName>
        <fullName evidence="5">ABC transporter ATP-binding protein YtrE</fullName>
    </submittedName>
</protein>
<sequence length="240" mass="26528">MLLVENLRKSYRVPGGGRLPILDVPRLAVDRAEQLVIRGQSGCGKTTLLNTIAGMTTADEGQIRIGDVDIARLPEAARDRFRARHIGYVFQTFNLLPGFTAIENVMLGMTFTGSRCDRVRAEDLLERVGLGHRLRHKPSALSVGEQQRVAVARALVNKPVLLLADEPTANIDPGHQQQIIDLLRSVCETERVAMLLVTHSPEVSSQFDRVEQLEAVNRVASKALHEAANESSRTAQEQWP</sequence>
<dbReference type="GO" id="GO:0005886">
    <property type="term" value="C:plasma membrane"/>
    <property type="evidence" value="ECO:0007669"/>
    <property type="project" value="TreeGrafter"/>
</dbReference>
<dbReference type="GO" id="GO:0022857">
    <property type="term" value="F:transmembrane transporter activity"/>
    <property type="evidence" value="ECO:0007669"/>
    <property type="project" value="TreeGrafter"/>
</dbReference>
<dbReference type="PANTHER" id="PTHR24220">
    <property type="entry name" value="IMPORT ATP-BINDING PROTEIN"/>
    <property type="match status" value="1"/>
</dbReference>
<gene>
    <name evidence="5" type="primary">ytrE_1</name>
    <name evidence="5" type="ORF">Pla111_10630</name>
</gene>
<name>A0A5C5WBI5_9BACT</name>
<keyword evidence="3 5" id="KW-0067">ATP-binding</keyword>
<keyword evidence="1" id="KW-0813">Transport</keyword>
<dbReference type="InterPro" id="IPR003593">
    <property type="entry name" value="AAA+_ATPase"/>
</dbReference>
<evidence type="ECO:0000256" key="2">
    <source>
        <dbReference type="ARBA" id="ARBA00022741"/>
    </source>
</evidence>
<dbReference type="RefSeq" id="WP_146572065.1">
    <property type="nucleotide sequence ID" value="NZ_SJPH01000002.1"/>
</dbReference>
<feature type="domain" description="ABC transporter" evidence="4">
    <location>
        <begin position="2"/>
        <end position="240"/>
    </location>
</feature>
<dbReference type="InterPro" id="IPR015854">
    <property type="entry name" value="ABC_transpr_LolD-like"/>
</dbReference>
<dbReference type="InterPro" id="IPR017911">
    <property type="entry name" value="MacB-like_ATP-bd"/>
</dbReference>
<dbReference type="GO" id="GO:0016887">
    <property type="term" value="F:ATP hydrolysis activity"/>
    <property type="evidence" value="ECO:0007669"/>
    <property type="project" value="InterPro"/>
</dbReference>
<evidence type="ECO:0000259" key="4">
    <source>
        <dbReference type="PROSITE" id="PS50893"/>
    </source>
</evidence>
<reference evidence="5 6" key="1">
    <citation type="submission" date="2019-02" db="EMBL/GenBank/DDBJ databases">
        <title>Deep-cultivation of Planctomycetes and their phenomic and genomic characterization uncovers novel biology.</title>
        <authorList>
            <person name="Wiegand S."/>
            <person name="Jogler M."/>
            <person name="Boedeker C."/>
            <person name="Pinto D."/>
            <person name="Vollmers J."/>
            <person name="Rivas-Marin E."/>
            <person name="Kohn T."/>
            <person name="Peeters S.H."/>
            <person name="Heuer A."/>
            <person name="Rast P."/>
            <person name="Oberbeckmann S."/>
            <person name="Bunk B."/>
            <person name="Jeske O."/>
            <person name="Meyerdierks A."/>
            <person name="Storesund J.E."/>
            <person name="Kallscheuer N."/>
            <person name="Luecker S."/>
            <person name="Lage O.M."/>
            <person name="Pohl T."/>
            <person name="Merkel B.J."/>
            <person name="Hornburger P."/>
            <person name="Mueller R.-W."/>
            <person name="Bruemmer F."/>
            <person name="Labrenz M."/>
            <person name="Spormann A.M."/>
            <person name="Op Den Camp H."/>
            <person name="Overmann J."/>
            <person name="Amann R."/>
            <person name="Jetten M.S.M."/>
            <person name="Mascher T."/>
            <person name="Medema M.H."/>
            <person name="Devos D.P."/>
            <person name="Kaster A.-K."/>
            <person name="Ovreas L."/>
            <person name="Rohde M."/>
            <person name="Galperin M.Y."/>
            <person name="Jogler C."/>
        </authorList>
    </citation>
    <scope>NUCLEOTIDE SEQUENCE [LARGE SCALE GENOMIC DNA]</scope>
    <source>
        <strain evidence="5 6">Pla111</strain>
    </source>
</reference>
<dbReference type="GO" id="GO:0005524">
    <property type="term" value="F:ATP binding"/>
    <property type="evidence" value="ECO:0007669"/>
    <property type="project" value="UniProtKB-KW"/>
</dbReference>
<dbReference type="Pfam" id="PF00005">
    <property type="entry name" value="ABC_tran"/>
    <property type="match status" value="1"/>
</dbReference>
<dbReference type="EMBL" id="SJPH01000002">
    <property type="protein sequence ID" value="TWT47449.1"/>
    <property type="molecule type" value="Genomic_DNA"/>
</dbReference>
<dbReference type="PROSITE" id="PS50893">
    <property type="entry name" value="ABC_TRANSPORTER_2"/>
    <property type="match status" value="1"/>
</dbReference>
<keyword evidence="2" id="KW-0547">Nucleotide-binding</keyword>
<accession>A0A5C5WBI5</accession>
<dbReference type="Gene3D" id="3.40.50.300">
    <property type="entry name" value="P-loop containing nucleotide triphosphate hydrolases"/>
    <property type="match status" value="1"/>
</dbReference>
<dbReference type="SMART" id="SM00382">
    <property type="entry name" value="AAA"/>
    <property type="match status" value="1"/>
</dbReference>
<evidence type="ECO:0000313" key="6">
    <source>
        <dbReference type="Proteomes" id="UP000318995"/>
    </source>
</evidence>
<dbReference type="InterPro" id="IPR017871">
    <property type="entry name" value="ABC_transporter-like_CS"/>
</dbReference>
<comment type="caution">
    <text evidence="5">The sequence shown here is derived from an EMBL/GenBank/DDBJ whole genome shotgun (WGS) entry which is preliminary data.</text>
</comment>
<evidence type="ECO:0000256" key="3">
    <source>
        <dbReference type="ARBA" id="ARBA00022840"/>
    </source>
</evidence>
<dbReference type="PROSITE" id="PS00211">
    <property type="entry name" value="ABC_TRANSPORTER_1"/>
    <property type="match status" value="1"/>
</dbReference>
<dbReference type="InterPro" id="IPR027417">
    <property type="entry name" value="P-loop_NTPase"/>
</dbReference>
<dbReference type="Proteomes" id="UP000318995">
    <property type="component" value="Unassembled WGS sequence"/>
</dbReference>
<proteinExistence type="predicted"/>
<organism evidence="5 6">
    <name type="scientific">Botrimarina hoheduenensis</name>
    <dbReference type="NCBI Taxonomy" id="2528000"/>
    <lineage>
        <taxon>Bacteria</taxon>
        <taxon>Pseudomonadati</taxon>
        <taxon>Planctomycetota</taxon>
        <taxon>Planctomycetia</taxon>
        <taxon>Pirellulales</taxon>
        <taxon>Lacipirellulaceae</taxon>
        <taxon>Botrimarina</taxon>
    </lineage>
</organism>
<dbReference type="InterPro" id="IPR003439">
    <property type="entry name" value="ABC_transporter-like_ATP-bd"/>
</dbReference>
<keyword evidence="6" id="KW-1185">Reference proteome</keyword>
<dbReference type="AlphaFoldDB" id="A0A5C5WBI5"/>
<evidence type="ECO:0000256" key="1">
    <source>
        <dbReference type="ARBA" id="ARBA00022448"/>
    </source>
</evidence>
<dbReference type="SUPFAM" id="SSF52540">
    <property type="entry name" value="P-loop containing nucleoside triphosphate hydrolases"/>
    <property type="match status" value="1"/>
</dbReference>